<dbReference type="InterPro" id="IPR000073">
    <property type="entry name" value="AB_hydrolase_1"/>
</dbReference>
<dbReference type="GO" id="GO:0016787">
    <property type="term" value="F:hydrolase activity"/>
    <property type="evidence" value="ECO:0007669"/>
    <property type="project" value="UniProtKB-KW"/>
</dbReference>
<reference evidence="3" key="1">
    <citation type="submission" date="2018-05" db="EMBL/GenBank/DDBJ databases">
        <authorList>
            <person name="Li X."/>
        </authorList>
    </citation>
    <scope>NUCLEOTIDE SEQUENCE [LARGE SCALE GENOMIC DNA]</scope>
    <source>
        <strain evidence="3">YIM 73061</strain>
    </source>
</reference>
<dbReference type="PRINTS" id="PR00111">
    <property type="entry name" value="ABHYDROLASE"/>
</dbReference>
<dbReference type="EMBL" id="QFYR01000001">
    <property type="protein sequence ID" value="RAK56685.1"/>
    <property type="molecule type" value="Genomic_DNA"/>
</dbReference>
<proteinExistence type="predicted"/>
<evidence type="ECO:0000313" key="3">
    <source>
        <dbReference type="Proteomes" id="UP000249725"/>
    </source>
</evidence>
<dbReference type="Gene3D" id="3.40.50.1820">
    <property type="entry name" value="alpha/beta hydrolase"/>
    <property type="match status" value="1"/>
</dbReference>
<comment type="caution">
    <text evidence="2">The sequence shown here is derived from an EMBL/GenBank/DDBJ whole genome shotgun (WGS) entry which is preliminary data.</text>
</comment>
<name>A0A328AQW4_9CAUL</name>
<organism evidence="2 3">
    <name type="scientific">Phenylobacterium deserti</name>
    <dbReference type="NCBI Taxonomy" id="1914756"/>
    <lineage>
        <taxon>Bacteria</taxon>
        <taxon>Pseudomonadati</taxon>
        <taxon>Pseudomonadota</taxon>
        <taxon>Alphaproteobacteria</taxon>
        <taxon>Caulobacterales</taxon>
        <taxon>Caulobacteraceae</taxon>
        <taxon>Phenylobacterium</taxon>
    </lineage>
</organism>
<dbReference type="GO" id="GO:0016020">
    <property type="term" value="C:membrane"/>
    <property type="evidence" value="ECO:0007669"/>
    <property type="project" value="TreeGrafter"/>
</dbReference>
<feature type="domain" description="AB hydrolase-1" evidence="1">
    <location>
        <begin position="28"/>
        <end position="272"/>
    </location>
</feature>
<accession>A0A328AQW4</accession>
<gene>
    <name evidence="2" type="ORF">DJ018_01520</name>
</gene>
<dbReference type="InterPro" id="IPR029058">
    <property type="entry name" value="AB_hydrolase_fold"/>
</dbReference>
<dbReference type="PANTHER" id="PTHR43798">
    <property type="entry name" value="MONOACYLGLYCEROL LIPASE"/>
    <property type="match status" value="1"/>
</dbReference>
<dbReference type="Proteomes" id="UP000249725">
    <property type="component" value="Unassembled WGS sequence"/>
</dbReference>
<keyword evidence="2" id="KW-0378">Hydrolase</keyword>
<evidence type="ECO:0000313" key="2">
    <source>
        <dbReference type="EMBL" id="RAK56685.1"/>
    </source>
</evidence>
<dbReference type="AlphaFoldDB" id="A0A328AQW4"/>
<sequence>MADPRHDSVTAPGAPPLAYTQAGAGADVVLIHGSLMTRADLFMGLADSLVPEFRVTAFDRPGQGESGREGPTGTPWRQAAALHAAAQSLGLQRPVLVGHSFGGAVALAWAMQFPEDLRGVVALAPIAFPEVRLEHLLFAPRSTPIVGPLMNETLAAGIDKALLPILWSAMFKPQAIPERFASTFPFNEAGSRAQVEADGEDAAFLNAGLMLSTMNYPACRTPVRIFGGGADLVVNNNLHGKLLARLLPDGKYTDLEGLGHMVHHFAQAPIAEAVRDLAGR</sequence>
<dbReference type="PANTHER" id="PTHR43798:SF33">
    <property type="entry name" value="HYDROLASE, PUTATIVE (AFU_ORTHOLOGUE AFUA_2G14860)-RELATED"/>
    <property type="match status" value="1"/>
</dbReference>
<dbReference type="Pfam" id="PF12697">
    <property type="entry name" value="Abhydrolase_6"/>
    <property type="match status" value="1"/>
</dbReference>
<dbReference type="InterPro" id="IPR050266">
    <property type="entry name" value="AB_hydrolase_sf"/>
</dbReference>
<protein>
    <submittedName>
        <fullName evidence="2">Alpha/beta hydrolase</fullName>
    </submittedName>
</protein>
<keyword evidence="3" id="KW-1185">Reference proteome</keyword>
<dbReference type="SUPFAM" id="SSF53474">
    <property type="entry name" value="alpha/beta-Hydrolases"/>
    <property type="match status" value="1"/>
</dbReference>
<dbReference type="RefSeq" id="WP_111513036.1">
    <property type="nucleotide sequence ID" value="NZ_QFYR01000001.1"/>
</dbReference>
<evidence type="ECO:0000259" key="1">
    <source>
        <dbReference type="Pfam" id="PF12697"/>
    </source>
</evidence>